<proteinExistence type="predicted"/>
<dbReference type="Gene3D" id="3.40.50.1360">
    <property type="match status" value="1"/>
</dbReference>
<dbReference type="InterPro" id="IPR050313">
    <property type="entry name" value="Carb_Metab_HTH_regulators"/>
</dbReference>
<dbReference type="EMBL" id="WBJX01000001">
    <property type="protein sequence ID" value="KAB1638823.1"/>
    <property type="molecule type" value="Genomic_DNA"/>
</dbReference>
<dbReference type="Pfam" id="PF08220">
    <property type="entry name" value="HTH_DeoR"/>
    <property type="match status" value="1"/>
</dbReference>
<reference evidence="5 6" key="1">
    <citation type="submission" date="2019-09" db="EMBL/GenBank/DDBJ databases">
        <title>Phylogeny of genus Pseudoclavibacter and closely related genus.</title>
        <authorList>
            <person name="Li Y."/>
        </authorList>
    </citation>
    <scope>NUCLEOTIDE SEQUENCE [LARGE SCALE GENOMIC DNA]</scope>
    <source>
        <strain evidence="5 6">THG-MD12</strain>
    </source>
</reference>
<evidence type="ECO:0000256" key="1">
    <source>
        <dbReference type="ARBA" id="ARBA00023015"/>
    </source>
</evidence>
<feature type="compositionally biased region" description="Polar residues" evidence="3">
    <location>
        <begin position="1"/>
        <end position="23"/>
    </location>
</feature>
<dbReference type="Pfam" id="PF00455">
    <property type="entry name" value="DeoRC"/>
    <property type="match status" value="1"/>
</dbReference>
<dbReference type="InterPro" id="IPR001034">
    <property type="entry name" value="DeoR_HTH"/>
</dbReference>
<dbReference type="SMART" id="SM00420">
    <property type="entry name" value="HTH_DEOR"/>
    <property type="match status" value="1"/>
</dbReference>
<dbReference type="AlphaFoldDB" id="A0A7J5B3S3"/>
<dbReference type="InterPro" id="IPR036388">
    <property type="entry name" value="WH-like_DNA-bd_sf"/>
</dbReference>
<dbReference type="PANTHER" id="PTHR30363">
    <property type="entry name" value="HTH-TYPE TRANSCRIPTIONAL REGULATOR SRLR-RELATED"/>
    <property type="match status" value="1"/>
</dbReference>
<dbReference type="OrthoDB" id="7688673at2"/>
<gene>
    <name evidence="5" type="ORF">F8O03_00210</name>
</gene>
<dbReference type="SUPFAM" id="SSF100950">
    <property type="entry name" value="NagB/RpiA/CoA transferase-like"/>
    <property type="match status" value="1"/>
</dbReference>
<organism evidence="5 6">
    <name type="scientific">Pseudoclavibacter terrae</name>
    <dbReference type="NCBI Taxonomy" id="1530195"/>
    <lineage>
        <taxon>Bacteria</taxon>
        <taxon>Bacillati</taxon>
        <taxon>Actinomycetota</taxon>
        <taxon>Actinomycetes</taxon>
        <taxon>Micrococcales</taxon>
        <taxon>Microbacteriaceae</taxon>
        <taxon>Pseudoclavibacter</taxon>
    </lineage>
</organism>
<keyword evidence="1" id="KW-0805">Transcription regulation</keyword>
<accession>A0A7J5B3S3</accession>
<dbReference type="PRINTS" id="PR00037">
    <property type="entry name" value="HTHLACR"/>
</dbReference>
<dbReference type="SUPFAM" id="SSF46785">
    <property type="entry name" value="Winged helix' DNA-binding domain"/>
    <property type="match status" value="1"/>
</dbReference>
<name>A0A7J5B3S3_9MICO</name>
<dbReference type="RefSeq" id="WP_151421879.1">
    <property type="nucleotide sequence ID" value="NZ_WBJX01000001.1"/>
</dbReference>
<sequence length="258" mass="27696">MSNPRLSAQQRRQDILQRTTAEGPSTVDDLATRYDVTPSTIRRDLTRLGEAGLLARTYGGVIAVNGHGESSLPERAGEAQAEKRAIAKLAADRITAGATLILDAGSTIAAMTPHLRHREELTVVTPNLQVINDLSDEKSPVQVIAVAGRLRKLSRSFVGALAEATLERVRGDIAFLGADSVSADGQLCEMETEQTRLKEIIGRRVTQVYVLAHGSKLGRSVGQASLSMPPSWAVVTDESALPEHIEQLRALGHEVIVA</sequence>
<dbReference type="PANTHER" id="PTHR30363:SF44">
    <property type="entry name" value="AGA OPERON TRANSCRIPTIONAL REPRESSOR-RELATED"/>
    <property type="match status" value="1"/>
</dbReference>
<feature type="domain" description="HTH deoR-type" evidence="4">
    <location>
        <begin position="8"/>
        <end position="63"/>
    </location>
</feature>
<dbReference type="GO" id="GO:0003700">
    <property type="term" value="F:DNA-binding transcription factor activity"/>
    <property type="evidence" value="ECO:0007669"/>
    <property type="project" value="InterPro"/>
</dbReference>
<dbReference type="PROSITE" id="PS51000">
    <property type="entry name" value="HTH_DEOR_2"/>
    <property type="match status" value="1"/>
</dbReference>
<dbReference type="InterPro" id="IPR036390">
    <property type="entry name" value="WH_DNA-bd_sf"/>
</dbReference>
<feature type="region of interest" description="Disordered" evidence="3">
    <location>
        <begin position="1"/>
        <end position="24"/>
    </location>
</feature>
<evidence type="ECO:0000256" key="2">
    <source>
        <dbReference type="ARBA" id="ARBA00023163"/>
    </source>
</evidence>
<dbReference type="Gene3D" id="1.10.10.10">
    <property type="entry name" value="Winged helix-like DNA-binding domain superfamily/Winged helix DNA-binding domain"/>
    <property type="match status" value="1"/>
</dbReference>
<dbReference type="SMART" id="SM01134">
    <property type="entry name" value="DeoRC"/>
    <property type="match status" value="1"/>
</dbReference>
<evidence type="ECO:0000256" key="3">
    <source>
        <dbReference type="SAM" id="MobiDB-lite"/>
    </source>
</evidence>
<protein>
    <submittedName>
        <fullName evidence="5">DeoR/GlpR transcriptional regulator</fullName>
    </submittedName>
</protein>
<evidence type="ECO:0000313" key="6">
    <source>
        <dbReference type="Proteomes" id="UP000490386"/>
    </source>
</evidence>
<evidence type="ECO:0000313" key="5">
    <source>
        <dbReference type="EMBL" id="KAB1638823.1"/>
    </source>
</evidence>
<comment type="caution">
    <text evidence="5">The sequence shown here is derived from an EMBL/GenBank/DDBJ whole genome shotgun (WGS) entry which is preliminary data.</text>
</comment>
<dbReference type="Proteomes" id="UP000490386">
    <property type="component" value="Unassembled WGS sequence"/>
</dbReference>
<dbReference type="InterPro" id="IPR037171">
    <property type="entry name" value="NagB/RpiA_transferase-like"/>
</dbReference>
<keyword evidence="2" id="KW-0804">Transcription</keyword>
<evidence type="ECO:0000259" key="4">
    <source>
        <dbReference type="PROSITE" id="PS51000"/>
    </source>
</evidence>
<dbReference type="InterPro" id="IPR014036">
    <property type="entry name" value="DeoR-like_C"/>
</dbReference>
<keyword evidence="6" id="KW-1185">Reference proteome</keyword>